<keyword evidence="1" id="KW-0732">Signal</keyword>
<dbReference type="InterPro" id="IPR051686">
    <property type="entry name" value="Lipoprotein_DolP"/>
</dbReference>
<feature type="domain" description="BON" evidence="2">
    <location>
        <begin position="149"/>
        <end position="218"/>
    </location>
</feature>
<dbReference type="InterPro" id="IPR014004">
    <property type="entry name" value="Transpt-assoc_nodulatn_dom_bac"/>
</dbReference>
<dbReference type="Pfam" id="PF04972">
    <property type="entry name" value="BON"/>
    <property type="match status" value="3"/>
</dbReference>
<comment type="caution">
    <text evidence="3">The sequence shown here is derived from an EMBL/GenBank/DDBJ whole genome shotgun (WGS) entry which is preliminary data.</text>
</comment>
<dbReference type="EMBL" id="JAXOJX010000011">
    <property type="protein sequence ID" value="MDZ5456779.1"/>
    <property type="molecule type" value="Genomic_DNA"/>
</dbReference>
<evidence type="ECO:0000313" key="4">
    <source>
        <dbReference type="Proteomes" id="UP001293718"/>
    </source>
</evidence>
<evidence type="ECO:0000313" key="3">
    <source>
        <dbReference type="EMBL" id="MDZ5456779.1"/>
    </source>
</evidence>
<dbReference type="PANTHER" id="PTHR34606">
    <property type="entry name" value="BON DOMAIN-CONTAINING PROTEIN"/>
    <property type="match status" value="1"/>
</dbReference>
<gene>
    <name evidence="3" type="ORF">SM757_09355</name>
</gene>
<evidence type="ECO:0000256" key="1">
    <source>
        <dbReference type="ARBA" id="ARBA00022729"/>
    </source>
</evidence>
<dbReference type="PROSITE" id="PS50914">
    <property type="entry name" value="BON"/>
    <property type="match status" value="3"/>
</dbReference>
<organism evidence="3 4">
    <name type="scientific">Azohydromonas lata</name>
    <dbReference type="NCBI Taxonomy" id="45677"/>
    <lineage>
        <taxon>Bacteria</taxon>
        <taxon>Pseudomonadati</taxon>
        <taxon>Pseudomonadota</taxon>
        <taxon>Betaproteobacteria</taxon>
        <taxon>Burkholderiales</taxon>
        <taxon>Sphaerotilaceae</taxon>
        <taxon>Azohydromonas</taxon>
    </lineage>
</organism>
<feature type="domain" description="BON" evidence="2">
    <location>
        <begin position="3"/>
        <end position="71"/>
    </location>
</feature>
<reference evidence="3 4" key="1">
    <citation type="submission" date="2023-11" db="EMBL/GenBank/DDBJ databases">
        <title>Draft genome of Azohydromonas lata strain H1 (DSM1123), a polyhydroxyalkanoate producer.</title>
        <authorList>
            <person name="Traversa D."/>
            <person name="D'Addabbo P."/>
            <person name="Pazzani C."/>
            <person name="Manzari C."/>
            <person name="Chiara M."/>
            <person name="Scrascia M."/>
        </authorList>
    </citation>
    <scope>NUCLEOTIDE SEQUENCE [LARGE SCALE GENOMIC DNA]</scope>
    <source>
        <strain evidence="3 4">H1</strain>
    </source>
</reference>
<evidence type="ECO:0000259" key="2">
    <source>
        <dbReference type="PROSITE" id="PS50914"/>
    </source>
</evidence>
<sequence length="222" mass="24510">MKTDAELKQDVQDELEWDPAVDATTIGVAVGHGVVTLSGHLQTYAQKWAVQKALRRVAGVKAYALELDVLLAPNHRRSDTEIAQFAQAALQQLAVLPAAAVRLMVDKGWITLQGEVDWEFQRRLVEKTISHLTGVVGVSNDITLKHHSMPPDLNDRIRRALVRQAEREALHIKVQAHPSGTVTLRGTVHSWHERCAAEGTVRAAPGVRWVVNRIQIEEGAGD</sequence>
<name>A0ABU5ICC8_9BURK</name>
<dbReference type="RefSeq" id="WP_322465216.1">
    <property type="nucleotide sequence ID" value="NZ_JAXOJX010000011.1"/>
</dbReference>
<keyword evidence="4" id="KW-1185">Reference proteome</keyword>
<dbReference type="PANTHER" id="PTHR34606:SF4">
    <property type="entry name" value="OUTER MEMBRANE LIPOPROTEIN DOLP"/>
    <property type="match status" value="1"/>
</dbReference>
<dbReference type="Proteomes" id="UP001293718">
    <property type="component" value="Unassembled WGS sequence"/>
</dbReference>
<dbReference type="SMART" id="SM00749">
    <property type="entry name" value="BON"/>
    <property type="match status" value="2"/>
</dbReference>
<proteinExistence type="predicted"/>
<dbReference type="Gene3D" id="3.30.1340.30">
    <property type="match status" value="3"/>
</dbReference>
<dbReference type="InterPro" id="IPR007055">
    <property type="entry name" value="BON_dom"/>
</dbReference>
<protein>
    <submittedName>
        <fullName evidence="3">BON domain-containing protein</fullName>
    </submittedName>
</protein>
<accession>A0ABU5ICC8</accession>
<feature type="domain" description="BON" evidence="2">
    <location>
        <begin position="78"/>
        <end position="146"/>
    </location>
</feature>